<geneLocation type="plasmid" evidence="2">
    <name>pJCM16430-01</name>
</geneLocation>
<dbReference type="GO" id="GO:0003700">
    <property type="term" value="F:DNA-binding transcription factor activity"/>
    <property type="evidence" value="ECO:0007669"/>
    <property type="project" value="InterPro"/>
</dbReference>
<dbReference type="Proteomes" id="UP000282007">
    <property type="component" value="Plasmid pJCM16430-01"/>
</dbReference>
<dbReference type="GeneID" id="38473197"/>
<protein>
    <submittedName>
        <fullName evidence="3">MarR family protein</fullName>
    </submittedName>
    <submittedName>
        <fullName evidence="2">MarR family transcriptional regulator</fullName>
    </submittedName>
</protein>
<dbReference type="Proteomes" id="UP000277326">
    <property type="component" value="Unassembled WGS sequence"/>
</dbReference>
<evidence type="ECO:0000313" key="2">
    <source>
        <dbReference type="EMBL" id="AZH27292.1"/>
    </source>
</evidence>
<dbReference type="InterPro" id="IPR036390">
    <property type="entry name" value="WH_DNA-bd_sf"/>
</dbReference>
<organism evidence="3 4">
    <name type="scientific">Haloplanus aerogenes</name>
    <dbReference type="NCBI Taxonomy" id="660522"/>
    <lineage>
        <taxon>Archaea</taxon>
        <taxon>Methanobacteriati</taxon>
        <taxon>Methanobacteriota</taxon>
        <taxon>Stenosarchaea group</taxon>
        <taxon>Halobacteria</taxon>
        <taxon>Halobacteriales</taxon>
        <taxon>Haloferacaceae</taxon>
        <taxon>Haloplanus</taxon>
    </lineage>
</organism>
<gene>
    <name evidence="3" type="ORF">ATH50_3627</name>
    <name evidence="2" type="ORF">DU502_17885</name>
</gene>
<proteinExistence type="predicted"/>
<name>A0A3M0CHN2_9EURY</name>
<dbReference type="EMBL" id="REFS01000011">
    <property type="protein sequence ID" value="RMB08297.1"/>
    <property type="molecule type" value="Genomic_DNA"/>
</dbReference>
<dbReference type="Gene3D" id="1.10.10.10">
    <property type="entry name" value="Winged helix-like DNA-binding domain superfamily/Winged helix DNA-binding domain"/>
    <property type="match status" value="1"/>
</dbReference>
<evidence type="ECO:0000313" key="5">
    <source>
        <dbReference type="Proteomes" id="UP000282007"/>
    </source>
</evidence>
<dbReference type="RefSeq" id="WP_121922139.1">
    <property type="nucleotide sequence ID" value="NZ_CP034146.1"/>
</dbReference>
<keyword evidence="5" id="KW-1185">Reference proteome</keyword>
<dbReference type="AlphaFoldDB" id="A0A3M0CHN2"/>
<dbReference type="Pfam" id="PF12802">
    <property type="entry name" value="MarR_2"/>
    <property type="match status" value="1"/>
</dbReference>
<geneLocation type="plasmid" evidence="5">
    <name>pjcm16430-01</name>
</geneLocation>
<sequence length="230" mass="25625">MPSPATLLTPREGRTQTDILGELARAQFDEGEQLRQRELVDRLPHSKGAVSNNVGKLADTGLVVQEDHRYRIDEVALLDLYREHVDMYLARERADGPFDDELDAVNDQRTETKRQLPDLFAENELLVSVLATAFIDSTGASHLRTVPDVCHHADELVQHAAARIVTSETFSEDAIHNADVRTLLRLAVVLDRTRNGLARLAAREDVLAEYMPGNPPAQIMLTALNEDSTQ</sequence>
<evidence type="ECO:0000259" key="1">
    <source>
        <dbReference type="Pfam" id="PF12802"/>
    </source>
</evidence>
<evidence type="ECO:0000313" key="3">
    <source>
        <dbReference type="EMBL" id="RMB08297.1"/>
    </source>
</evidence>
<keyword evidence="2" id="KW-0614">Plasmid</keyword>
<evidence type="ECO:0000313" key="4">
    <source>
        <dbReference type="Proteomes" id="UP000277326"/>
    </source>
</evidence>
<dbReference type="EMBL" id="CP034146">
    <property type="protein sequence ID" value="AZH27292.1"/>
    <property type="molecule type" value="Genomic_DNA"/>
</dbReference>
<reference evidence="3 4" key="1">
    <citation type="journal article" date="2015" name="Stand. Genomic Sci.">
        <title>Genomic Encyclopedia of Bacterial and Archaeal Type Strains, Phase III: the genomes of soil and plant-associated and newly described type strains.</title>
        <authorList>
            <person name="Whitman W.B."/>
            <person name="Woyke T."/>
            <person name="Klenk H.P."/>
            <person name="Zhou Y."/>
            <person name="Lilburn T.G."/>
            <person name="Beck B.J."/>
            <person name="De Vos P."/>
            <person name="Vandamme P."/>
            <person name="Eisen J.A."/>
            <person name="Garrity G."/>
            <person name="Hugenholtz P."/>
            <person name="Kyrpides N.C."/>
        </authorList>
    </citation>
    <scope>NUCLEOTIDE SEQUENCE [LARGE SCALE GENOMIC DNA]</scope>
    <source>
        <strain evidence="3 4">CGMCC 1.10124</strain>
    </source>
</reference>
<dbReference type="SUPFAM" id="SSF46785">
    <property type="entry name" value="Winged helix' DNA-binding domain"/>
    <property type="match status" value="1"/>
</dbReference>
<dbReference type="KEGG" id="haer:DU502_17885"/>
<dbReference type="InterPro" id="IPR000835">
    <property type="entry name" value="HTH_MarR-typ"/>
</dbReference>
<feature type="domain" description="HTH marR-type" evidence="1">
    <location>
        <begin position="14"/>
        <end position="68"/>
    </location>
</feature>
<reference evidence="3" key="3">
    <citation type="submission" date="2018-10" db="EMBL/GenBank/DDBJ databases">
        <authorList>
            <person name="Whitman W."/>
            <person name="Huntemann M."/>
            <person name="Clum A."/>
            <person name="Pillay M."/>
            <person name="Palaniappan K."/>
            <person name="Varghese N."/>
            <person name="Mikhailova N."/>
            <person name="Stamatis D."/>
            <person name="Reddy T."/>
            <person name="Daum C."/>
            <person name="Shapiro N."/>
            <person name="Ivanova N."/>
            <person name="Kyrpides N."/>
            <person name="Woyke T."/>
        </authorList>
    </citation>
    <scope>NUCLEOTIDE SEQUENCE</scope>
    <source>
        <strain evidence="3">CGMCC 1.10124</strain>
    </source>
</reference>
<reference evidence="2 5" key="2">
    <citation type="submission" date="2018-07" db="EMBL/GenBank/DDBJ databases">
        <title>Genome sequences of Haloplanus aerogenes JCM 16430T.</title>
        <authorList>
            <person name="Kim Y.B."/>
            <person name="Roh S.W."/>
        </authorList>
    </citation>
    <scope>NUCLEOTIDE SEQUENCE [LARGE SCALE GENOMIC DNA]</scope>
    <source>
        <strain evidence="2 5">JCM 16430</strain>
        <plasmid evidence="2">pJCM16430-01</plasmid>
        <plasmid evidence="5">pjcm16430-01</plasmid>
    </source>
</reference>
<dbReference type="OrthoDB" id="346204at2157"/>
<accession>A0A3M0CHN2</accession>
<dbReference type="InterPro" id="IPR036388">
    <property type="entry name" value="WH-like_DNA-bd_sf"/>
</dbReference>